<keyword evidence="5" id="KW-1185">Reference proteome</keyword>
<evidence type="ECO:0000313" key="5">
    <source>
        <dbReference type="Proteomes" id="UP000694545"/>
    </source>
</evidence>
<organism evidence="4 5">
    <name type="scientific">Varanus komodoensis</name>
    <name type="common">Komodo dragon</name>
    <dbReference type="NCBI Taxonomy" id="61221"/>
    <lineage>
        <taxon>Eukaryota</taxon>
        <taxon>Metazoa</taxon>
        <taxon>Chordata</taxon>
        <taxon>Craniata</taxon>
        <taxon>Vertebrata</taxon>
        <taxon>Euteleostomi</taxon>
        <taxon>Lepidosauria</taxon>
        <taxon>Squamata</taxon>
        <taxon>Bifurcata</taxon>
        <taxon>Unidentata</taxon>
        <taxon>Episquamata</taxon>
        <taxon>Toxicofera</taxon>
        <taxon>Anguimorpha</taxon>
        <taxon>Paleoanguimorpha</taxon>
        <taxon>Varanoidea</taxon>
        <taxon>Varanidae</taxon>
        <taxon>Varanus</taxon>
    </lineage>
</organism>
<proteinExistence type="predicted"/>
<dbReference type="Ensembl" id="ENSVKKT00000026085.1">
    <property type="protein sequence ID" value="ENSVKKP00000025470.1"/>
    <property type="gene ID" value="ENSVKKG00000016721.1"/>
</dbReference>
<evidence type="ECO:0000259" key="3">
    <source>
        <dbReference type="PROSITE" id="PS50804"/>
    </source>
</evidence>
<dbReference type="PANTHER" id="PTHR45935">
    <property type="entry name" value="PROTEIN ZBED8-RELATED"/>
    <property type="match status" value="1"/>
</dbReference>
<evidence type="ECO:0000256" key="2">
    <source>
        <dbReference type="SAM" id="MobiDB-lite"/>
    </source>
</evidence>
<accession>A0A8D2LPD0</accession>
<dbReference type="Gene3D" id="1.10.4020.10">
    <property type="entry name" value="DNA breaking-rejoining enzymes"/>
    <property type="match status" value="1"/>
</dbReference>
<dbReference type="FunFam" id="1.10.4020.10:FF:000001">
    <property type="entry name" value="zinc finger protein 263 isoform X1"/>
    <property type="match status" value="1"/>
</dbReference>
<dbReference type="SUPFAM" id="SSF47353">
    <property type="entry name" value="Retrovirus capsid dimerization domain-like"/>
    <property type="match status" value="1"/>
</dbReference>
<feature type="region of interest" description="Disordered" evidence="2">
    <location>
        <begin position="171"/>
        <end position="192"/>
    </location>
</feature>
<protein>
    <recommendedName>
        <fullName evidence="3">SCAN box domain-containing protein</fullName>
    </recommendedName>
</protein>
<dbReference type="InterPro" id="IPR038269">
    <property type="entry name" value="SCAN_sf"/>
</dbReference>
<evidence type="ECO:0000313" key="4">
    <source>
        <dbReference type="Ensembl" id="ENSVKKP00000025470.1"/>
    </source>
</evidence>
<dbReference type="AlphaFoldDB" id="A0A8D2LPD0"/>
<reference evidence="4" key="2">
    <citation type="submission" date="2025-09" db="UniProtKB">
        <authorList>
            <consortium name="Ensembl"/>
        </authorList>
    </citation>
    <scope>IDENTIFICATION</scope>
</reference>
<dbReference type="Proteomes" id="UP000694545">
    <property type="component" value="Unplaced"/>
</dbReference>
<dbReference type="Pfam" id="PF02023">
    <property type="entry name" value="SCAN"/>
    <property type="match status" value="1"/>
</dbReference>
<evidence type="ECO:0000256" key="1">
    <source>
        <dbReference type="ARBA" id="ARBA00023242"/>
    </source>
</evidence>
<sequence>MGVNQEREDFAWLVGLETPCSPHAQRQYAREMLRAEMENGVKMEEQVLAGCEAGNDFHEIPQGSSTELWERGVEEDVGGSSPSSDATCQRFRQLGYLEAEGPRAVCSRLHRLCHLWLQPESHTKAQLLDHVTLERFLAILPPQLERWVRECGAETSAQAVALAEGALLSRAEEGKQEEEQVSAFPPENSKGV</sequence>
<dbReference type="InterPro" id="IPR003309">
    <property type="entry name" value="SCAN_dom"/>
</dbReference>
<dbReference type="PANTHER" id="PTHR45935:SF15">
    <property type="entry name" value="SCAN BOX DOMAIN-CONTAINING PROTEIN"/>
    <property type="match status" value="1"/>
</dbReference>
<keyword evidence="1" id="KW-0539">Nucleus</keyword>
<dbReference type="InterPro" id="IPR050916">
    <property type="entry name" value="SCAN-C2H2_zinc_finger"/>
</dbReference>
<feature type="domain" description="SCAN box" evidence="3">
    <location>
        <begin position="89"/>
        <end position="164"/>
    </location>
</feature>
<reference evidence="4" key="1">
    <citation type="submission" date="2025-08" db="UniProtKB">
        <authorList>
            <consortium name="Ensembl"/>
        </authorList>
    </citation>
    <scope>IDENTIFICATION</scope>
</reference>
<name>A0A8D2LPD0_VARKO</name>
<dbReference type="SMART" id="SM00431">
    <property type="entry name" value="SCAN"/>
    <property type="match status" value="1"/>
</dbReference>
<dbReference type="PROSITE" id="PS50804">
    <property type="entry name" value="SCAN_BOX"/>
    <property type="match status" value="1"/>
</dbReference>